<organism evidence="1">
    <name type="scientific">Spirodela intermedia</name>
    <name type="common">Intermediate duckweed</name>
    <dbReference type="NCBI Taxonomy" id="51605"/>
    <lineage>
        <taxon>Eukaryota</taxon>
        <taxon>Viridiplantae</taxon>
        <taxon>Streptophyta</taxon>
        <taxon>Embryophyta</taxon>
        <taxon>Tracheophyta</taxon>
        <taxon>Spermatophyta</taxon>
        <taxon>Magnoliopsida</taxon>
        <taxon>Liliopsida</taxon>
        <taxon>Araceae</taxon>
        <taxon>Lemnoideae</taxon>
        <taxon>Spirodela</taxon>
    </lineage>
</organism>
<keyword evidence="2" id="KW-1185">Reference proteome</keyword>
<evidence type="ECO:0000313" key="1">
    <source>
        <dbReference type="EMBL" id="CAA2628564.1"/>
    </source>
</evidence>
<gene>
    <name evidence="1" type="ORF">SI7747_11014205</name>
</gene>
<dbReference type="Proteomes" id="UP001189122">
    <property type="component" value="Unassembled WGS sequence"/>
</dbReference>
<reference evidence="1 2" key="1">
    <citation type="submission" date="2019-12" db="EMBL/GenBank/DDBJ databases">
        <authorList>
            <person name="Scholz U."/>
            <person name="Mascher M."/>
            <person name="Fiebig A."/>
        </authorList>
    </citation>
    <scope>NUCLEOTIDE SEQUENCE</scope>
</reference>
<dbReference type="AlphaFoldDB" id="A0A7I8JCU7"/>
<dbReference type="EMBL" id="LR743598">
    <property type="protein sequence ID" value="CAA2628564.1"/>
    <property type="molecule type" value="Genomic_DNA"/>
</dbReference>
<evidence type="ECO:0000313" key="2">
    <source>
        <dbReference type="Proteomes" id="UP001189122"/>
    </source>
</evidence>
<name>A0A7I8JCU7_SPIIN</name>
<sequence>MPWGQRLTGILMSSLSNPSLEKYHTRLSSLLEKQVHQ</sequence>
<accession>A0A7I8JCU7</accession>
<proteinExistence type="predicted"/>
<protein>
    <submittedName>
        <fullName evidence="1">Uncharacterized protein</fullName>
    </submittedName>
</protein>
<dbReference type="EMBL" id="CACRZD030000011">
    <property type="protein sequence ID" value="CAA6667811.1"/>
    <property type="molecule type" value="Genomic_DNA"/>
</dbReference>